<evidence type="ECO:0000313" key="1">
    <source>
        <dbReference type="EMBL" id="GFH09398.1"/>
    </source>
</evidence>
<keyword evidence="2" id="KW-1185">Reference proteome</keyword>
<dbReference type="AlphaFoldDB" id="A0A699YNP2"/>
<organism evidence="1 2">
    <name type="scientific">Haematococcus lacustris</name>
    <name type="common">Green alga</name>
    <name type="synonym">Haematococcus pluvialis</name>
    <dbReference type="NCBI Taxonomy" id="44745"/>
    <lineage>
        <taxon>Eukaryota</taxon>
        <taxon>Viridiplantae</taxon>
        <taxon>Chlorophyta</taxon>
        <taxon>core chlorophytes</taxon>
        <taxon>Chlorophyceae</taxon>
        <taxon>CS clade</taxon>
        <taxon>Chlamydomonadales</taxon>
        <taxon>Haematococcaceae</taxon>
        <taxon>Haematococcus</taxon>
    </lineage>
</organism>
<proteinExistence type="predicted"/>
<dbReference type="Proteomes" id="UP000485058">
    <property type="component" value="Unassembled WGS sequence"/>
</dbReference>
<protein>
    <submittedName>
        <fullName evidence="1">Uncharacterized protein</fullName>
    </submittedName>
</protein>
<sequence>MRSFGHTGWPSKVGSNACCVEECVIREQHPPPSQGTTKTDHKEPLRRGGVLLKRGHTTVPQQAADAGLWVAGLAAACFTASCSPAQGFPCPWLRCPSPRWAQLPAQPWCAWLAGVCWV</sequence>
<dbReference type="EMBL" id="BLLF01000231">
    <property type="protein sequence ID" value="GFH09398.1"/>
    <property type="molecule type" value="Genomic_DNA"/>
</dbReference>
<comment type="caution">
    <text evidence="1">The sequence shown here is derived from an EMBL/GenBank/DDBJ whole genome shotgun (WGS) entry which is preliminary data.</text>
</comment>
<evidence type="ECO:0000313" key="2">
    <source>
        <dbReference type="Proteomes" id="UP000485058"/>
    </source>
</evidence>
<accession>A0A699YNP2</accession>
<reference evidence="1 2" key="1">
    <citation type="submission" date="2020-02" db="EMBL/GenBank/DDBJ databases">
        <title>Draft genome sequence of Haematococcus lacustris strain NIES-144.</title>
        <authorList>
            <person name="Morimoto D."/>
            <person name="Nakagawa S."/>
            <person name="Yoshida T."/>
            <person name="Sawayama S."/>
        </authorList>
    </citation>
    <scope>NUCLEOTIDE SEQUENCE [LARGE SCALE GENOMIC DNA]</scope>
    <source>
        <strain evidence="1 2">NIES-144</strain>
    </source>
</reference>
<name>A0A699YNP2_HAELA</name>
<gene>
    <name evidence="1" type="ORF">HaLaN_04524</name>
</gene>